<dbReference type="RefSeq" id="WP_253804452.1">
    <property type="nucleotide sequence ID" value="NZ_BAAAUB010000050.1"/>
</dbReference>
<reference evidence="1 2" key="1">
    <citation type="submission" date="2022-06" db="EMBL/GenBank/DDBJ databases">
        <title>Sequencing the genomes of 1000 actinobacteria strains.</title>
        <authorList>
            <person name="Klenk H.-P."/>
        </authorList>
    </citation>
    <scope>NUCLEOTIDE SEQUENCE [LARGE SCALE GENOMIC DNA]</scope>
    <source>
        <strain evidence="1 2">DSM 41656</strain>
    </source>
</reference>
<evidence type="ECO:0000313" key="1">
    <source>
        <dbReference type="EMBL" id="MCP2314109.1"/>
    </source>
</evidence>
<accession>A0ABT1J9I0</accession>
<sequence length="165" mass="17859">MELDQALEPLRRVLLERGTAGYPETVATAVEAARTALAGGADTPSLWELGVLPVWDALEARRLLAELEQELRPVLRLPATSEACNWALARYCLQDLLDGGLDPLVAAERVGFALCPADDPGSPLWPVRGWLHLAEDQQEHCGGLTKELVAELHDLALRLLAGPLS</sequence>
<organism evidence="1 2">
    <name type="scientific">Kitasatospora paracochleata</name>
    <dbReference type="NCBI Taxonomy" id="58354"/>
    <lineage>
        <taxon>Bacteria</taxon>
        <taxon>Bacillati</taxon>
        <taxon>Actinomycetota</taxon>
        <taxon>Actinomycetes</taxon>
        <taxon>Kitasatosporales</taxon>
        <taxon>Streptomycetaceae</taxon>
        <taxon>Kitasatospora</taxon>
    </lineage>
</organism>
<proteinExistence type="predicted"/>
<evidence type="ECO:0000313" key="2">
    <source>
        <dbReference type="Proteomes" id="UP001206483"/>
    </source>
</evidence>
<keyword evidence="2" id="KW-1185">Reference proteome</keyword>
<dbReference type="EMBL" id="JAMZDX010000008">
    <property type="protein sequence ID" value="MCP2314109.1"/>
    <property type="molecule type" value="Genomic_DNA"/>
</dbReference>
<comment type="caution">
    <text evidence="1">The sequence shown here is derived from an EMBL/GenBank/DDBJ whole genome shotgun (WGS) entry which is preliminary data.</text>
</comment>
<gene>
    <name evidence="1" type="ORF">FHR36_007308</name>
</gene>
<name>A0ABT1J9I0_9ACTN</name>
<dbReference type="Proteomes" id="UP001206483">
    <property type="component" value="Unassembled WGS sequence"/>
</dbReference>
<protein>
    <submittedName>
        <fullName evidence="1">Uncharacterized protein</fullName>
    </submittedName>
</protein>